<evidence type="ECO:0000313" key="3">
    <source>
        <dbReference type="Proteomes" id="UP001157002"/>
    </source>
</evidence>
<keyword evidence="3" id="KW-1185">Reference proteome</keyword>
<dbReference type="KEGG" id="vg:80545141"/>
<reference evidence="2 3" key="1">
    <citation type="submission" date="2022-05" db="EMBL/GenBank/DDBJ databases">
        <title>Diverse viruses of marine archaea discovered using metagenomics.</title>
        <authorList>
            <person name="Zhou Y."/>
        </authorList>
    </citation>
    <scope>NUCLEOTIDE SEQUENCE [LARGE SCALE GENOMIC DNA]</scope>
    <source>
        <strain evidence="2">YSH_150918</strain>
    </source>
</reference>
<dbReference type="Proteomes" id="UP001157002">
    <property type="component" value="Segment"/>
</dbReference>
<proteinExistence type="predicted"/>
<protein>
    <submittedName>
        <fullName evidence="2">Uncharacterized protein</fullName>
    </submittedName>
</protein>
<evidence type="ECO:0000313" key="2">
    <source>
        <dbReference type="EMBL" id="UVF62589.1"/>
    </source>
</evidence>
<accession>A0A976YFC7</accession>
<dbReference type="EMBL" id="ON649702">
    <property type="protein sequence ID" value="UVF62589.1"/>
    <property type="molecule type" value="Genomic_DNA"/>
</dbReference>
<name>A0A976YFC7_9CAUD</name>
<organism evidence="2 3">
    <name type="scientific">Poseidoniales virus YSH_150918</name>
    <dbReference type="NCBI Taxonomy" id="3071324"/>
    <lineage>
        <taxon>Viruses</taxon>
        <taxon>Duplodnaviria</taxon>
        <taxon>Heunggongvirae</taxon>
        <taxon>Uroviricota</taxon>
        <taxon>Caudoviricetes</taxon>
        <taxon>Magrovirales</taxon>
        <taxon>Aoguangviridae</taxon>
        <taxon>Aobingvirus</taxon>
        <taxon>Aobingvirus yangshanense</taxon>
    </lineage>
</organism>
<dbReference type="RefSeq" id="YP_010806180.1">
    <property type="nucleotide sequence ID" value="NC_077214.1"/>
</dbReference>
<dbReference type="GeneID" id="80545141"/>
<feature type="compositionally biased region" description="Polar residues" evidence="1">
    <location>
        <begin position="63"/>
        <end position="72"/>
    </location>
</feature>
<feature type="region of interest" description="Disordered" evidence="1">
    <location>
        <begin position="24"/>
        <end position="97"/>
    </location>
</feature>
<evidence type="ECO:0000256" key="1">
    <source>
        <dbReference type="SAM" id="MobiDB-lite"/>
    </source>
</evidence>
<sequence length="97" mass="11283">MIKPLSLEEIRNDISKAKAKVQRELDEWTDEEWGSQKQHKARARGETPPPKSTGRFMPKKKFQTTSQSTLNYQDKKKREGTKKGKQHIPTGKKFSQK</sequence>